<dbReference type="PANTHER" id="PTHR38792">
    <property type="entry name" value="BNR/ASP-BOX REPEAT DOMAIN PROTEIN (AFU_ORTHOLOGUE AFUA_7G06430)-RELATED"/>
    <property type="match status" value="1"/>
</dbReference>
<evidence type="ECO:0000313" key="2">
    <source>
        <dbReference type="EMBL" id="SDD53016.1"/>
    </source>
</evidence>
<keyword evidence="3" id="KW-1185">Reference proteome</keyword>
<name>A0A1G6VJJ4_9MICO</name>
<dbReference type="RefSeq" id="WP_093185649.1">
    <property type="nucleotide sequence ID" value="NZ_FMYH01000008.1"/>
</dbReference>
<keyword evidence="2" id="KW-0430">Lectin</keyword>
<dbReference type="SUPFAM" id="SSF110296">
    <property type="entry name" value="Oligoxyloglucan reducing end-specific cellobiohydrolase"/>
    <property type="match status" value="1"/>
</dbReference>
<protein>
    <submittedName>
        <fullName evidence="2">Ricin-type beta-trefoil lectin domain-like</fullName>
    </submittedName>
</protein>
<dbReference type="AlphaFoldDB" id="A0A1G6VJJ4"/>
<dbReference type="Proteomes" id="UP000199039">
    <property type="component" value="Unassembled WGS sequence"/>
</dbReference>
<dbReference type="PANTHER" id="PTHR38792:SF3">
    <property type="entry name" value="BNR_ASP-BOX REPEAT DOMAIN PROTEIN (AFU_ORTHOLOGUE AFUA_7G06430)-RELATED"/>
    <property type="match status" value="1"/>
</dbReference>
<dbReference type="CDD" id="cd15482">
    <property type="entry name" value="Sialidase_non-viral"/>
    <property type="match status" value="1"/>
</dbReference>
<reference evidence="2 3" key="1">
    <citation type="submission" date="2016-09" db="EMBL/GenBank/DDBJ databases">
        <authorList>
            <person name="Capua I."/>
            <person name="De Benedictis P."/>
            <person name="Joannis T."/>
            <person name="Lombin L.H."/>
            <person name="Cattoli G."/>
        </authorList>
    </citation>
    <scope>NUCLEOTIDE SEQUENCE [LARGE SCALE GENOMIC DNA]</scope>
    <source>
        <strain evidence="2 3">ISLP-3</strain>
    </source>
</reference>
<dbReference type="InterPro" id="IPR035992">
    <property type="entry name" value="Ricin_B-like_lectins"/>
</dbReference>
<dbReference type="EMBL" id="FMYH01000008">
    <property type="protein sequence ID" value="SDD53016.1"/>
    <property type="molecule type" value="Genomic_DNA"/>
</dbReference>
<dbReference type="STRING" id="1814289.SAMN05216410_3439"/>
<feature type="domain" description="Ricin B lectin" evidence="1">
    <location>
        <begin position="485"/>
        <end position="567"/>
    </location>
</feature>
<organism evidence="2 3">
    <name type="scientific">Sanguibacter gelidistatuariae</name>
    <dbReference type="NCBI Taxonomy" id="1814289"/>
    <lineage>
        <taxon>Bacteria</taxon>
        <taxon>Bacillati</taxon>
        <taxon>Actinomycetota</taxon>
        <taxon>Actinomycetes</taxon>
        <taxon>Micrococcales</taxon>
        <taxon>Sanguibacteraceae</taxon>
        <taxon>Sanguibacter</taxon>
    </lineage>
</organism>
<dbReference type="Gene3D" id="2.120.10.10">
    <property type="match status" value="1"/>
</dbReference>
<gene>
    <name evidence="2" type="ORF">SAMN05216410_3439</name>
</gene>
<evidence type="ECO:0000259" key="1">
    <source>
        <dbReference type="Pfam" id="PF14200"/>
    </source>
</evidence>
<dbReference type="CDD" id="cd00161">
    <property type="entry name" value="beta-trefoil_Ricin-like"/>
    <property type="match status" value="1"/>
</dbReference>
<dbReference type="InterPro" id="IPR000772">
    <property type="entry name" value="Ricin_B_lectin"/>
</dbReference>
<accession>A0A1G6VJJ4</accession>
<evidence type="ECO:0000313" key="3">
    <source>
        <dbReference type="Proteomes" id="UP000199039"/>
    </source>
</evidence>
<proteinExistence type="predicted"/>
<dbReference type="GO" id="GO:0030246">
    <property type="term" value="F:carbohydrate binding"/>
    <property type="evidence" value="ECO:0007669"/>
    <property type="project" value="UniProtKB-KW"/>
</dbReference>
<dbReference type="Gene3D" id="2.80.10.50">
    <property type="match status" value="1"/>
</dbReference>
<dbReference type="OrthoDB" id="5958808at2"/>
<dbReference type="Pfam" id="PF14200">
    <property type="entry name" value="RicinB_lectin_2"/>
    <property type="match status" value="1"/>
</dbReference>
<dbReference type="SUPFAM" id="SSF50370">
    <property type="entry name" value="Ricin B-like lectins"/>
    <property type="match status" value="1"/>
</dbReference>
<dbReference type="PROSITE" id="PS50231">
    <property type="entry name" value="RICIN_B_LECTIN"/>
    <property type="match status" value="1"/>
</dbReference>
<sequence>MAPTAPALAADDLAADETATDYEYHPSVGTVYAATAAELAQVNKGNAVLYPKSAQLESGRLVATFERSIGDPVGQGVPVYRSDDFGTTWQKLADVQPPAMSSDDPEYAKYTSNWTNPYLYVLPETIGDLAKGTLLMATLVSGDDGYYRDQKSADPSWVPTADGDRQDLAIALYSSVDDGATWDLVNIIGTGGWSADYGRKFASGNTYHQQDPVWEPYLLAYGGQLVAYYTDENDWESFDPNTGVLTERPDNLTGSAPASGLNPGDTGGQILLHKTWDGLTASDWSAPVLDAYDRFAAGVGFTGRPGMTNVVPTTDGKWILTAEFGVWRVSDSPLRFWDAPQQSKSFHNNGGSPVIIKVPNPADPTRWSLVFNNSSSGNDLYVNASGRSDGQWLRYATSIGNGYSRNLQYVPQTGRLVILRGTWGGSPITHTEVDLGSSQGAYYSLVNRKTGQVIGTGGRSQDANFTGNVPDVVLEAAGSSSVPDSQLWHLMAKGDGVVSLLNKSGGRAIAIWQGNAAAGSKLAQWNDEGASDKQWRLVESSDGYYRLQSVKGPSLYATGATAGAAVVIQPASVTDPMSQEWDLVQQAPTTADLSARSVSTDLVAAETTAAGSILQVDTASATTPGGALLHANDRGTVYVLAESSATPVRLGTVRFDAMGKADIDLPDTFAAGAYQIAVLFDATPLMRDALTLVAPQDPALTGEVTVTVDVDATTGGLSLLVPENAVDLGSAQLAAGIDRLVAEGQLPRVRVTDTRAGDLGWSLTGLASAFVASSGVPLADAGIGWTPHVLSTSQGQVVAPGPSVAPAEGLTAGATLARAEAGRGRGTAEVDAGLRAELPTTTSSGTYVATITITLA</sequence>